<dbReference type="Proteomes" id="UP000799764">
    <property type="component" value="Unassembled WGS sequence"/>
</dbReference>
<keyword evidence="2" id="KW-1185">Reference proteome</keyword>
<accession>A0A9P4PV62</accession>
<evidence type="ECO:0000313" key="2">
    <source>
        <dbReference type="Proteomes" id="UP000799764"/>
    </source>
</evidence>
<organism evidence="1 2">
    <name type="scientific">Karstenula rhodostoma CBS 690.94</name>
    <dbReference type="NCBI Taxonomy" id="1392251"/>
    <lineage>
        <taxon>Eukaryota</taxon>
        <taxon>Fungi</taxon>
        <taxon>Dikarya</taxon>
        <taxon>Ascomycota</taxon>
        <taxon>Pezizomycotina</taxon>
        <taxon>Dothideomycetes</taxon>
        <taxon>Pleosporomycetidae</taxon>
        <taxon>Pleosporales</taxon>
        <taxon>Massarineae</taxon>
        <taxon>Didymosphaeriaceae</taxon>
        <taxon>Karstenula</taxon>
    </lineage>
</organism>
<proteinExistence type="predicted"/>
<reference evidence="1" key="1">
    <citation type="journal article" date="2020" name="Stud. Mycol.">
        <title>101 Dothideomycetes genomes: a test case for predicting lifestyles and emergence of pathogens.</title>
        <authorList>
            <person name="Haridas S."/>
            <person name="Albert R."/>
            <person name="Binder M."/>
            <person name="Bloem J."/>
            <person name="Labutti K."/>
            <person name="Salamov A."/>
            <person name="Andreopoulos B."/>
            <person name="Baker S."/>
            <person name="Barry K."/>
            <person name="Bills G."/>
            <person name="Bluhm B."/>
            <person name="Cannon C."/>
            <person name="Castanera R."/>
            <person name="Culley D."/>
            <person name="Daum C."/>
            <person name="Ezra D."/>
            <person name="Gonzalez J."/>
            <person name="Henrissat B."/>
            <person name="Kuo A."/>
            <person name="Liang C."/>
            <person name="Lipzen A."/>
            <person name="Lutzoni F."/>
            <person name="Magnuson J."/>
            <person name="Mondo S."/>
            <person name="Nolan M."/>
            <person name="Ohm R."/>
            <person name="Pangilinan J."/>
            <person name="Park H.-J."/>
            <person name="Ramirez L."/>
            <person name="Alfaro M."/>
            <person name="Sun H."/>
            <person name="Tritt A."/>
            <person name="Yoshinaga Y."/>
            <person name="Zwiers L.-H."/>
            <person name="Turgeon B."/>
            <person name="Goodwin S."/>
            <person name="Spatafora J."/>
            <person name="Crous P."/>
            <person name="Grigoriev I."/>
        </authorList>
    </citation>
    <scope>NUCLEOTIDE SEQUENCE</scope>
    <source>
        <strain evidence="1">CBS 690.94</strain>
    </source>
</reference>
<comment type="caution">
    <text evidence="1">The sequence shown here is derived from an EMBL/GenBank/DDBJ whole genome shotgun (WGS) entry which is preliminary data.</text>
</comment>
<dbReference type="AlphaFoldDB" id="A0A9P4PV62"/>
<gene>
    <name evidence="1" type="ORF">P171DRAFT_427153</name>
</gene>
<name>A0A9P4PV62_9PLEO</name>
<evidence type="ECO:0000313" key="1">
    <source>
        <dbReference type="EMBL" id="KAF2450870.1"/>
    </source>
</evidence>
<dbReference type="EMBL" id="MU001493">
    <property type="protein sequence ID" value="KAF2450870.1"/>
    <property type="molecule type" value="Genomic_DNA"/>
</dbReference>
<protein>
    <submittedName>
        <fullName evidence="1">Uncharacterized protein</fullName>
    </submittedName>
</protein>
<sequence length="62" mass="6981">MSPPIINHPTHQPHTTTDFTSIPYNNTLYLNPPLTSPHSPHMTHPTKHPYLHPLLLGSKIPT</sequence>